<dbReference type="Proteomes" id="UP000233556">
    <property type="component" value="Unassembled WGS sequence"/>
</dbReference>
<accession>A0A2I0U791</accession>
<gene>
    <name evidence="1" type="ORF">llap_7864</name>
</gene>
<evidence type="ECO:0000313" key="2">
    <source>
        <dbReference type="Proteomes" id="UP000233556"/>
    </source>
</evidence>
<sequence length="99" mass="11288">MLTDLLGIRSEILVLFKLIARTLMDFKRGSFLFLNASERPSPIILSPWLRSSSDQCMVQVAVYKFYQQSGEYIARVLPIDESSSEILSAEHPEKHGNQE</sequence>
<organism evidence="1 2">
    <name type="scientific">Limosa lapponica baueri</name>
    <dbReference type="NCBI Taxonomy" id="1758121"/>
    <lineage>
        <taxon>Eukaryota</taxon>
        <taxon>Metazoa</taxon>
        <taxon>Chordata</taxon>
        <taxon>Craniata</taxon>
        <taxon>Vertebrata</taxon>
        <taxon>Euteleostomi</taxon>
        <taxon>Archelosauria</taxon>
        <taxon>Archosauria</taxon>
        <taxon>Dinosauria</taxon>
        <taxon>Saurischia</taxon>
        <taxon>Theropoda</taxon>
        <taxon>Coelurosauria</taxon>
        <taxon>Aves</taxon>
        <taxon>Neognathae</taxon>
        <taxon>Neoaves</taxon>
        <taxon>Charadriiformes</taxon>
        <taxon>Scolopacidae</taxon>
        <taxon>Limosa</taxon>
    </lineage>
</organism>
<protein>
    <submittedName>
        <fullName evidence="1">Alk tyrosine kinase receptor</fullName>
    </submittedName>
</protein>
<evidence type="ECO:0000313" key="1">
    <source>
        <dbReference type="EMBL" id="PKU41833.1"/>
    </source>
</evidence>
<reference evidence="2" key="1">
    <citation type="submission" date="2017-11" db="EMBL/GenBank/DDBJ databases">
        <authorList>
            <person name="Lima N.C."/>
            <person name="Parody-Merino A.M."/>
            <person name="Battley P.F."/>
            <person name="Fidler A.E."/>
            <person name="Prosdocimi F."/>
        </authorList>
    </citation>
    <scope>NUCLEOTIDE SEQUENCE [LARGE SCALE GENOMIC DNA]</scope>
</reference>
<dbReference type="EMBL" id="KZ506068">
    <property type="protein sequence ID" value="PKU41833.1"/>
    <property type="molecule type" value="Genomic_DNA"/>
</dbReference>
<keyword evidence="1" id="KW-0675">Receptor</keyword>
<reference evidence="2" key="2">
    <citation type="submission" date="2017-12" db="EMBL/GenBank/DDBJ databases">
        <title>Genome sequence of the Bar-tailed Godwit (Limosa lapponica baueri).</title>
        <authorList>
            <person name="Lima N.C.B."/>
            <person name="Parody-Merino A.M."/>
            <person name="Battley P.F."/>
            <person name="Fidler A.E."/>
            <person name="Prosdocimi F."/>
        </authorList>
    </citation>
    <scope>NUCLEOTIDE SEQUENCE [LARGE SCALE GENOMIC DNA]</scope>
</reference>
<dbReference type="GO" id="GO:0016301">
    <property type="term" value="F:kinase activity"/>
    <property type="evidence" value="ECO:0007669"/>
    <property type="project" value="UniProtKB-KW"/>
</dbReference>
<keyword evidence="1" id="KW-0808">Transferase</keyword>
<proteinExistence type="predicted"/>
<name>A0A2I0U791_LIMLA</name>
<dbReference type="OrthoDB" id="9397310at2759"/>
<keyword evidence="1" id="KW-0418">Kinase</keyword>
<keyword evidence="2" id="KW-1185">Reference proteome</keyword>
<dbReference type="AlphaFoldDB" id="A0A2I0U791"/>